<dbReference type="STRING" id="51511.ENSCSAVP00000015644"/>
<comment type="similarity">
    <text evidence="1 2">Belongs to the NDK family.</text>
</comment>
<dbReference type="InterPro" id="IPR036249">
    <property type="entry name" value="Thioredoxin-like_sf"/>
</dbReference>
<feature type="region of interest" description="Disordered" evidence="3">
    <location>
        <begin position="133"/>
        <end position="153"/>
    </location>
</feature>
<reference evidence="5" key="3">
    <citation type="submission" date="2025-09" db="UniProtKB">
        <authorList>
            <consortium name="Ensembl"/>
        </authorList>
    </citation>
    <scope>IDENTIFICATION</scope>
</reference>
<reference evidence="6" key="1">
    <citation type="submission" date="2003-08" db="EMBL/GenBank/DDBJ databases">
        <authorList>
            <person name="Birren B."/>
            <person name="Nusbaum C."/>
            <person name="Abebe A."/>
            <person name="Abouelleil A."/>
            <person name="Adekoya E."/>
            <person name="Ait-zahra M."/>
            <person name="Allen N."/>
            <person name="Allen T."/>
            <person name="An P."/>
            <person name="Anderson M."/>
            <person name="Anderson S."/>
            <person name="Arachchi H."/>
            <person name="Armbruster J."/>
            <person name="Bachantsang P."/>
            <person name="Baldwin J."/>
            <person name="Barry A."/>
            <person name="Bayul T."/>
            <person name="Blitshsteyn B."/>
            <person name="Bloom T."/>
            <person name="Blye J."/>
            <person name="Boguslavskiy L."/>
            <person name="Borowsky M."/>
            <person name="Boukhgalter B."/>
            <person name="Brunache A."/>
            <person name="Butler J."/>
            <person name="Calixte N."/>
            <person name="Calvo S."/>
            <person name="Camarata J."/>
            <person name="Campo K."/>
            <person name="Chang J."/>
            <person name="Cheshatsang Y."/>
            <person name="Citroen M."/>
            <person name="Collymore A."/>
            <person name="Considine T."/>
            <person name="Cook A."/>
            <person name="Cooke P."/>
            <person name="Corum B."/>
            <person name="Cuomo C."/>
            <person name="David R."/>
            <person name="Dawoe T."/>
            <person name="Degray S."/>
            <person name="Dodge S."/>
            <person name="Dooley K."/>
            <person name="Dorje P."/>
            <person name="Dorjee K."/>
            <person name="Dorris L."/>
            <person name="Duffey N."/>
            <person name="Dupes A."/>
            <person name="Elkins T."/>
            <person name="Engels R."/>
            <person name="Erickson J."/>
            <person name="Farina A."/>
            <person name="Faro S."/>
            <person name="Ferreira P."/>
            <person name="Fischer H."/>
            <person name="Fitzgerald M."/>
            <person name="Foley K."/>
            <person name="Gage D."/>
            <person name="Galagan J."/>
            <person name="Gearin G."/>
            <person name="Gnerre S."/>
            <person name="Gnirke A."/>
            <person name="Goyette A."/>
            <person name="Graham J."/>
            <person name="Grandbois E."/>
            <person name="Gyaltsen K."/>
            <person name="Hafez N."/>
            <person name="Hagopian D."/>
            <person name="Hagos B."/>
            <person name="Hall J."/>
            <person name="Hatcher B."/>
            <person name="Heller A."/>
            <person name="Higgins H."/>
            <person name="Honan T."/>
            <person name="Horn A."/>
            <person name="Houde N."/>
            <person name="Hughes L."/>
            <person name="Hulme W."/>
            <person name="Husby E."/>
            <person name="Iliev I."/>
            <person name="Jaffe D."/>
            <person name="Jones C."/>
            <person name="Kamal M."/>
            <person name="Kamat A."/>
            <person name="Kamvysselis M."/>
            <person name="Karlsson E."/>
            <person name="Kells C."/>
            <person name="Kieu A."/>
            <person name="Kisner P."/>
            <person name="Kodira C."/>
            <person name="Kulbokas E."/>
            <person name="Labutti K."/>
            <person name="Lama D."/>
            <person name="Landers T."/>
            <person name="Leger J."/>
            <person name="Levine S."/>
            <person name="Lewis D."/>
            <person name="Lewis T."/>
            <person name="Lindblad-toh K."/>
            <person name="Liu X."/>
            <person name="Lokyitsang T."/>
            <person name="Lokyitsang Y."/>
            <person name="Lucien O."/>
            <person name="Lui A."/>
            <person name="Ma L.J."/>
            <person name="Mabbitt R."/>
            <person name="Macdonald J."/>
            <person name="Maclean C."/>
            <person name="Major J."/>
            <person name="Manning J."/>
            <person name="Marabella R."/>
            <person name="Maru K."/>
            <person name="Matthews C."/>
            <person name="Mauceli E."/>
            <person name="Mccarthy M."/>
            <person name="Mcdonough S."/>
            <person name="Mcghee T."/>
            <person name="Meldrim J."/>
            <person name="Meneus L."/>
            <person name="Mesirov J."/>
            <person name="Mihalev A."/>
            <person name="Mihova T."/>
            <person name="Mikkelsen T."/>
            <person name="Mlenga V."/>
            <person name="Moru K."/>
            <person name="Mozes J."/>
            <person name="Mulrain L."/>
            <person name="Munson G."/>
            <person name="Naylor J."/>
            <person name="Newes C."/>
            <person name="Nguyen C."/>
            <person name="Nguyen N."/>
            <person name="Nguyen T."/>
            <person name="Nicol R."/>
            <person name="Nielsen C."/>
            <person name="Nizzari M."/>
            <person name="Norbu C."/>
            <person name="Norbu N."/>
            <person name="O'donnell P."/>
            <person name="Okoawo O."/>
            <person name="O'leary S."/>
            <person name="Omotosho B."/>
            <person name="O'neill K."/>
            <person name="Osman S."/>
            <person name="Parker S."/>
            <person name="Perrin D."/>
            <person name="Phunkhang P."/>
            <person name="Piqani B."/>
            <person name="Purcell S."/>
            <person name="Rachupka T."/>
            <person name="Ramasamy U."/>
            <person name="Rameau R."/>
            <person name="Ray V."/>
            <person name="Raymond C."/>
            <person name="Retta R."/>
            <person name="Richardson S."/>
            <person name="Rise C."/>
            <person name="Rodriguez J."/>
            <person name="Rogers J."/>
            <person name="Rogov P."/>
            <person name="Rutman M."/>
            <person name="Schupbach R."/>
            <person name="Seaman C."/>
            <person name="Settipalli S."/>
            <person name="Sharpe T."/>
            <person name="Sheridan J."/>
            <person name="Sherpa N."/>
            <person name="Shi J."/>
            <person name="Smirnov S."/>
            <person name="Smith C."/>
            <person name="Sougnez C."/>
            <person name="Spencer B."/>
            <person name="Stalker J."/>
            <person name="Stange-thomann N."/>
            <person name="Stavropoulos S."/>
            <person name="Stetson K."/>
            <person name="Stone C."/>
            <person name="Stone S."/>
            <person name="Stubbs M."/>
            <person name="Talamas J."/>
            <person name="Tchuinga P."/>
            <person name="Tenzing P."/>
            <person name="Tesfaye S."/>
            <person name="Theodore J."/>
            <person name="Thoulutsang Y."/>
            <person name="Topham K."/>
            <person name="Towey S."/>
            <person name="Tsamla T."/>
            <person name="Tsomo N."/>
            <person name="Vallee D."/>
            <person name="Vassiliev H."/>
            <person name="Venkataraman V."/>
            <person name="Vinson J."/>
            <person name="Vo A."/>
            <person name="Wade C."/>
            <person name="Wang S."/>
            <person name="Wangchuk T."/>
            <person name="Wangdi T."/>
            <person name="Whittaker C."/>
            <person name="Wilkinson J."/>
            <person name="Wu Y."/>
            <person name="Wyman D."/>
            <person name="Yadav S."/>
            <person name="Yang S."/>
            <person name="Yang X."/>
            <person name="Yeager S."/>
            <person name="Yee E."/>
            <person name="Young G."/>
            <person name="Zainoun J."/>
            <person name="Zembeck L."/>
            <person name="Zimmer A."/>
            <person name="Zody M."/>
            <person name="Lander E."/>
        </authorList>
    </citation>
    <scope>NUCLEOTIDE SEQUENCE [LARGE SCALE GENOMIC DNA]</scope>
</reference>
<evidence type="ECO:0000259" key="4">
    <source>
        <dbReference type="SMART" id="SM00562"/>
    </source>
</evidence>
<reference evidence="5" key="2">
    <citation type="submission" date="2025-08" db="UniProtKB">
        <authorList>
            <consortium name="Ensembl"/>
        </authorList>
    </citation>
    <scope>IDENTIFICATION</scope>
</reference>
<feature type="compositionally biased region" description="Acidic residues" evidence="3">
    <location>
        <begin position="604"/>
        <end position="618"/>
    </location>
</feature>
<dbReference type="OMA" id="ERQHVSQ"/>
<feature type="domain" description="Nucleoside diphosphate kinase-like" evidence="4">
    <location>
        <begin position="325"/>
        <end position="459"/>
    </location>
</feature>
<comment type="caution">
    <text evidence="1">Lacks conserved residue(s) required for the propagation of feature annotation.</text>
</comment>
<dbReference type="GO" id="GO:0006183">
    <property type="term" value="P:GTP biosynthetic process"/>
    <property type="evidence" value="ECO:0007669"/>
    <property type="project" value="InterPro"/>
</dbReference>
<feature type="compositionally biased region" description="Acidic residues" evidence="3">
    <location>
        <begin position="136"/>
        <end position="151"/>
    </location>
</feature>
<dbReference type="PROSITE" id="PS51374">
    <property type="entry name" value="NDPK_LIKE"/>
    <property type="match status" value="3"/>
</dbReference>
<dbReference type="AlphaFoldDB" id="H2ZDH8"/>
<keyword evidence="6" id="KW-1185">Reference proteome</keyword>
<feature type="region of interest" description="Disordered" evidence="3">
    <location>
        <begin position="304"/>
        <end position="325"/>
    </location>
</feature>
<organism evidence="5 6">
    <name type="scientific">Ciona savignyi</name>
    <name type="common">Pacific transparent sea squirt</name>
    <dbReference type="NCBI Taxonomy" id="51511"/>
    <lineage>
        <taxon>Eukaryota</taxon>
        <taxon>Metazoa</taxon>
        <taxon>Chordata</taxon>
        <taxon>Tunicata</taxon>
        <taxon>Ascidiacea</taxon>
        <taxon>Phlebobranchia</taxon>
        <taxon>Cionidae</taxon>
        <taxon>Ciona</taxon>
    </lineage>
</organism>
<dbReference type="CDD" id="cd02948">
    <property type="entry name" value="TRX_NDPK"/>
    <property type="match status" value="1"/>
</dbReference>
<dbReference type="eggNOG" id="KOG0888">
    <property type="taxonomic scope" value="Eukaryota"/>
</dbReference>
<dbReference type="InterPro" id="IPR051766">
    <property type="entry name" value="TXND_domain-containing"/>
</dbReference>
<dbReference type="GO" id="GO:0006228">
    <property type="term" value="P:UTP biosynthetic process"/>
    <property type="evidence" value="ECO:0007669"/>
    <property type="project" value="InterPro"/>
</dbReference>
<dbReference type="GO" id="GO:0006241">
    <property type="term" value="P:CTP biosynthetic process"/>
    <property type="evidence" value="ECO:0007669"/>
    <property type="project" value="InterPro"/>
</dbReference>
<evidence type="ECO:0000313" key="6">
    <source>
        <dbReference type="Proteomes" id="UP000007875"/>
    </source>
</evidence>
<evidence type="ECO:0000256" key="1">
    <source>
        <dbReference type="PROSITE-ProRule" id="PRU00706"/>
    </source>
</evidence>
<evidence type="ECO:0000256" key="2">
    <source>
        <dbReference type="RuleBase" id="RU004011"/>
    </source>
</evidence>
<dbReference type="Gene3D" id="3.30.70.141">
    <property type="entry name" value="Nucleoside diphosphate kinase-like domain"/>
    <property type="match status" value="3"/>
</dbReference>
<dbReference type="GeneTree" id="ENSGT00940000164537"/>
<proteinExistence type="inferred from homology"/>
<dbReference type="Pfam" id="PF00085">
    <property type="entry name" value="Thioredoxin"/>
    <property type="match status" value="1"/>
</dbReference>
<sequence>MAKRKEVILQEVLNTQEAWDEAMNNGKLYVVDAHQKWCGPCTAIIGMLKRIKNELGDDLLRFATAEVDSIDSLEQYRGKCEPNFLFYGGGELVAAVRGCNAPLVQETINESLSNEHKILEGKAERKVFRDVYSETPEQEEDEEEQDDEEPEGVVSKQVTVALIKPDVVQNGQTEEILQKISDAGIEVLADEERMLSEDEARDFYKNKSEEEYFDKLVDYVTSGPCRILVLTKGDSGEGVVSLWRDIIGPFDAAVAKEENPDSLRAIYGTDATSNALHGSSSSEEAMRELGFFFPDFKPPTYRSAKSAASRASGRRSKTPSQKPRLQRTLAIIRPDALKAHKDAILQKIDESGFKIAMQKEMTLTREQAESFYSEHKDKDYFEPLVKQMTCGPVLALCLAHNDAVAQWRSMLGPKVLSEAIEEQPDSLRAQFRVEDSDINMLHGSDSDAAAQEELGKIFQVEQTLAVIKPDAMDEKEKIMEKLKEAGFMISCQKDMNLSKEIATEIYKSKKDSEFYDNLIDHMTSGPTLMMVLSAENAVDKLREMMGPADPEVAKESNPDSLRALFAKSIMENAIHSPSTNESAQEKIRVVFGDAQFDWDASDLQPEEEEAADEPSTEP</sequence>
<accession>H2ZDH8</accession>
<dbReference type="SUPFAM" id="SSF54919">
    <property type="entry name" value="Nucleoside diphosphate kinase, NDK"/>
    <property type="match status" value="3"/>
</dbReference>
<dbReference type="InterPro" id="IPR001564">
    <property type="entry name" value="Nucleoside_diP_kinase"/>
</dbReference>
<dbReference type="InterPro" id="IPR036850">
    <property type="entry name" value="NDK-like_dom_sf"/>
</dbReference>
<evidence type="ECO:0000256" key="3">
    <source>
        <dbReference type="SAM" id="MobiDB-lite"/>
    </source>
</evidence>
<dbReference type="Gene3D" id="3.40.30.10">
    <property type="entry name" value="Glutaredoxin"/>
    <property type="match status" value="1"/>
</dbReference>
<name>H2ZDH8_CIOSA</name>
<dbReference type="InParanoid" id="H2ZDH8"/>
<dbReference type="PANTHER" id="PTHR46135">
    <property type="entry name" value="NME/NM23 FAMILY MEMBER 8"/>
    <property type="match status" value="1"/>
</dbReference>
<dbReference type="HOGENOM" id="CLU_016708_1_0_1"/>
<protein>
    <recommendedName>
        <fullName evidence="4">Nucleoside diphosphate kinase-like domain-containing protein</fullName>
    </recommendedName>
</protein>
<dbReference type="CDD" id="cd04416">
    <property type="entry name" value="NDPk_TX"/>
    <property type="match status" value="3"/>
</dbReference>
<dbReference type="PRINTS" id="PR01243">
    <property type="entry name" value="NUCDPKINASE"/>
</dbReference>
<dbReference type="PANTHER" id="PTHR46135:SF3">
    <property type="entry name" value="NME_NM23 FAMILY MEMBER 8"/>
    <property type="match status" value="1"/>
</dbReference>
<feature type="domain" description="Nucleoside diphosphate kinase-like" evidence="4">
    <location>
        <begin position="460"/>
        <end position="598"/>
    </location>
</feature>
<dbReference type="SMART" id="SM00562">
    <property type="entry name" value="NDK"/>
    <property type="match status" value="3"/>
</dbReference>
<dbReference type="InterPro" id="IPR013766">
    <property type="entry name" value="Thioredoxin_domain"/>
</dbReference>
<dbReference type="InterPro" id="IPR034907">
    <property type="entry name" value="NDK-like_dom"/>
</dbReference>
<dbReference type="Proteomes" id="UP000007875">
    <property type="component" value="Unassembled WGS sequence"/>
</dbReference>
<dbReference type="Pfam" id="PF00334">
    <property type="entry name" value="NDK"/>
    <property type="match status" value="3"/>
</dbReference>
<dbReference type="GO" id="GO:0004550">
    <property type="term" value="F:nucleoside diphosphate kinase activity"/>
    <property type="evidence" value="ECO:0007669"/>
    <property type="project" value="InterPro"/>
</dbReference>
<dbReference type="Ensembl" id="ENSCSAVT00000015823.1">
    <property type="protein sequence ID" value="ENSCSAVP00000015644.1"/>
    <property type="gene ID" value="ENSCSAVG00000009194.1"/>
</dbReference>
<feature type="domain" description="Nucleoside diphosphate kinase-like" evidence="4">
    <location>
        <begin position="156"/>
        <end position="300"/>
    </location>
</feature>
<evidence type="ECO:0000313" key="5">
    <source>
        <dbReference type="Ensembl" id="ENSCSAVP00000015644.1"/>
    </source>
</evidence>
<dbReference type="SUPFAM" id="SSF52833">
    <property type="entry name" value="Thioredoxin-like"/>
    <property type="match status" value="1"/>
</dbReference>
<dbReference type="eggNOG" id="KOG0907">
    <property type="taxonomic scope" value="Eukaryota"/>
</dbReference>
<feature type="region of interest" description="Disordered" evidence="3">
    <location>
        <begin position="598"/>
        <end position="618"/>
    </location>
</feature>